<evidence type="ECO:0000256" key="1">
    <source>
        <dbReference type="ARBA" id="ARBA00010947"/>
    </source>
</evidence>
<feature type="binding site" evidence="3">
    <location>
        <position position="348"/>
    </location>
    <ligand>
        <name>Mg(2+)</name>
        <dbReference type="ChEBI" id="CHEBI:18420"/>
        <note>structural</note>
    </ligand>
</feature>
<dbReference type="Gene3D" id="3.30.1330.170">
    <property type="entry name" value="Cyanuric acid hydrolase/Barbiturase, RU A"/>
    <property type="match status" value="1"/>
</dbReference>
<evidence type="ECO:0000256" key="3">
    <source>
        <dbReference type="HAMAP-Rule" id="MF_01989"/>
    </source>
</evidence>
<dbReference type="InterPro" id="IPR014086">
    <property type="entry name" value="AtzD/Barbiturase"/>
</dbReference>
<feature type="active site" evidence="3">
    <location>
        <position position="161"/>
    </location>
</feature>
<keyword evidence="2 3" id="KW-0378">Hydrolase</keyword>
<feature type="region of interest" description="RU B" evidence="3">
    <location>
        <begin position="111"/>
        <end position="248"/>
    </location>
</feature>
<comment type="caution">
    <text evidence="4">The sequence shown here is derived from an EMBL/GenBank/DDBJ whole genome shotgun (WGS) entry which is preliminary data.</text>
</comment>
<dbReference type="GO" id="GO:0019381">
    <property type="term" value="P:atrazine catabolic process"/>
    <property type="evidence" value="ECO:0007669"/>
    <property type="project" value="UniProtKB-UniRule"/>
</dbReference>
<feature type="region of interest" description="RU A" evidence="3">
    <location>
        <begin position="1"/>
        <end position="102"/>
    </location>
</feature>
<feature type="binding site" evidence="3">
    <location>
        <position position="340"/>
    </location>
    <ligand>
        <name>Mg(2+)</name>
        <dbReference type="ChEBI" id="CHEBI:18420"/>
        <note>structural</note>
    </ligand>
</feature>
<dbReference type="InterPro" id="IPR043007">
    <property type="entry name" value="AtzD/Barbiturase_RUC"/>
</dbReference>
<sequence length="362" mass="38474">MMVRAYPIAIASPNDLNGLERLIQEGEINPRDVIAILGKTEGNGCVNDFTRAFTTQTLCHYFATLLKLSSEAVANRIAMVMSGGTEGVLSPHITVFVTTEHVSPKTTNEKRLAIGIEQTRNYRPEEIGTPTQATEVRAAVHRAIQKAGIIDIADVHFVQTKCPLLTSARIAEAKGRGRATVTEDTYESMAYSRAASALGIAMATGEISQDDVNEQTILHRRNLYSTVASTSAGIEVMHDVVIVLGNSETSASHLCIGHDVMYDALDADAISRAIGSRVGVERIVNVFAKAEADPSGAIRGARHTMLTDSDISHTRMARAVVGAVLAAKTGRSMIYVSGGAEHQGPPGGGPVAVIWNANGNEG</sequence>
<comment type="catalytic activity">
    <reaction evidence="3">
        <text>cyanurate + H2O = 1-carboxybiuret + H(+)</text>
        <dbReference type="Rhea" id="RHEA:70363"/>
        <dbReference type="ChEBI" id="CHEBI:15377"/>
        <dbReference type="ChEBI" id="CHEBI:15378"/>
        <dbReference type="ChEBI" id="CHEBI:38028"/>
        <dbReference type="ChEBI" id="CHEBI:142864"/>
        <dbReference type="EC" id="3.5.2.15"/>
    </reaction>
</comment>
<dbReference type="InterPro" id="IPR043006">
    <property type="entry name" value="AtzD/Barbiturase_RUB"/>
</dbReference>
<feature type="binding site" evidence="3">
    <location>
        <position position="291"/>
    </location>
    <ligand>
        <name>Mg(2+)</name>
        <dbReference type="ChEBI" id="CHEBI:18420"/>
        <note>structural</note>
    </ligand>
</feature>
<dbReference type="Gene3D" id="3.30.1330.160">
    <property type="entry name" value="Cyanuric acid hydrolase/Barbituras, RU C"/>
    <property type="match status" value="1"/>
</dbReference>
<gene>
    <name evidence="4" type="ORF">C7B43_20560</name>
</gene>
<comment type="similarity">
    <text evidence="1 3">Belongs to the cyclic amide hydrolase (CyAH) family.</text>
</comment>
<dbReference type="EC" id="3.5.2.15" evidence="3"/>
<feature type="binding site" evidence="3">
    <location>
        <position position="318"/>
    </location>
    <ligand>
        <name>substrate</name>
    </ligand>
</feature>
<feature type="binding site" evidence="3">
    <location>
        <begin position="231"/>
        <end position="232"/>
    </location>
    <ligand>
        <name>substrate</name>
    </ligand>
</feature>
<comment type="activity regulation">
    <text evidence="3">Inhibited by barbituric acid.</text>
</comment>
<feature type="binding site" evidence="3">
    <location>
        <position position="344"/>
    </location>
    <ligand>
        <name>Mg(2+)</name>
        <dbReference type="ChEBI" id="CHEBI:18420"/>
        <note>structural</note>
    </ligand>
</feature>
<evidence type="ECO:0000256" key="2">
    <source>
        <dbReference type="ARBA" id="ARBA00022801"/>
    </source>
</evidence>
<dbReference type="GO" id="GO:0046872">
    <property type="term" value="F:metal ion binding"/>
    <property type="evidence" value="ECO:0007669"/>
    <property type="project" value="UniProtKB-UniRule"/>
</dbReference>
<feature type="active site" description="Nucleophile" evidence="3">
    <location>
        <position position="231"/>
    </location>
</feature>
<dbReference type="EMBL" id="PXYT01000104">
    <property type="protein sequence ID" value="PSR22754.1"/>
    <property type="molecule type" value="Genomic_DNA"/>
</dbReference>
<reference evidence="4 5" key="1">
    <citation type="journal article" date="2014" name="BMC Genomics">
        <title>Comparison of environmental and isolate Sulfobacillus genomes reveals diverse carbon, sulfur, nitrogen, and hydrogen metabolisms.</title>
        <authorList>
            <person name="Justice N.B."/>
            <person name="Norman A."/>
            <person name="Brown C.T."/>
            <person name="Singh A."/>
            <person name="Thomas B.C."/>
            <person name="Banfield J.F."/>
        </authorList>
    </citation>
    <scope>NUCLEOTIDE SEQUENCE [LARGE SCALE GENOMIC DNA]</scope>
    <source>
        <strain evidence="4">AMDSBA1</strain>
    </source>
</reference>
<evidence type="ECO:0000313" key="5">
    <source>
        <dbReference type="Proteomes" id="UP000242699"/>
    </source>
</evidence>
<proteinExistence type="inferred from homology"/>
<feature type="binding site" evidence="3">
    <location>
        <begin position="337"/>
        <end position="338"/>
    </location>
    <ligand>
        <name>substrate</name>
    </ligand>
</feature>
<dbReference type="UniPathway" id="UPA00008">
    <property type="reaction ID" value="UER00502"/>
</dbReference>
<dbReference type="Pfam" id="PF09663">
    <property type="entry name" value="Amido_AtzD_TrzD"/>
    <property type="match status" value="1"/>
</dbReference>
<feature type="site" description="Important for substrate specificity" evidence="3">
    <location>
        <position position="314"/>
    </location>
</feature>
<feature type="binding site" evidence="3">
    <location>
        <position position="193"/>
    </location>
    <ligand>
        <name>substrate</name>
    </ligand>
</feature>
<dbReference type="GO" id="GO:0018753">
    <property type="term" value="F:cyanuric acid amidohydrolase activity"/>
    <property type="evidence" value="ECO:0007669"/>
    <property type="project" value="UniProtKB-UniRule"/>
</dbReference>
<dbReference type="Gene3D" id="3.30.1330.180">
    <property type="entry name" value="Cyanuric acid hydrolase/Barbiturase, RU B"/>
    <property type="match status" value="1"/>
</dbReference>
<feature type="binding site" evidence="3">
    <location>
        <position position="51"/>
    </location>
    <ligand>
        <name>substrate</name>
    </ligand>
</feature>
<comment type="function">
    <text evidence="3">Responsible for the hydrolysis of cyanuric acid, an intermediate formed during catabolism of s-triazine based compounds in herbicides such as atrazine and polymers such as melamine. Catalyzes the hydrolytic opening of the s-triazine ring of cyanuric acid (2,4,6-trihydroxy-s-triazine) to yield carbon dioxide and carboxybiuret, which spontaneously decarboxylates to biuret.</text>
</comment>
<protein>
    <recommendedName>
        <fullName evidence="3">Cyanuric acid amidohydrolase</fullName>
        <shortName evidence="3">CAH</shortName>
        <ecNumber evidence="3">3.5.2.15</ecNumber>
    </recommendedName>
</protein>
<feature type="region of interest" description="RU C" evidence="3">
    <location>
        <begin position="254"/>
        <end position="362"/>
    </location>
</feature>
<evidence type="ECO:0000313" key="4">
    <source>
        <dbReference type="EMBL" id="PSR22754.1"/>
    </source>
</evidence>
<comment type="domain">
    <text evidence="3">The monomer structure is formed from three repeating units (RUs) that share the same structure as one another. The monomer, the active site and substrate all possess threefold rotational symmetry, to the extent that the active site possesses three potential Ser-Lys catalytic dyads. It is possible that any or all of the three active-site serines may act as nucleophile (albeit only one can do so per catalytic cycle).</text>
</comment>
<dbReference type="InterPro" id="IPR043008">
    <property type="entry name" value="AtzD/Barbiturase_RUA"/>
</dbReference>
<feature type="binding site" evidence="3">
    <location>
        <position position="345"/>
    </location>
    <ligand>
        <name>Mg(2+)</name>
        <dbReference type="ChEBI" id="CHEBI:18420"/>
        <note>structural</note>
    </ligand>
</feature>
<name>A0A2T2WKH5_9FIRM</name>
<feature type="binding site" evidence="3">
    <location>
        <begin position="82"/>
        <end position="83"/>
    </location>
    <ligand>
        <name>substrate</name>
    </ligand>
</feature>
<comment type="subunit">
    <text evidence="3">Homotetramer.</text>
</comment>
<dbReference type="HAMAP" id="MF_01989">
    <property type="entry name" value="Cyc_amidohydrol"/>
    <property type="match status" value="1"/>
</dbReference>
<dbReference type="AlphaFoldDB" id="A0A2T2WKH5"/>
<dbReference type="Proteomes" id="UP000242699">
    <property type="component" value="Unassembled WGS sequence"/>
</dbReference>
<comment type="caution">
    <text evidence="3">Lacks conserved residue(s) required for the propagation of feature annotation.</text>
</comment>
<dbReference type="NCBIfam" id="TIGR02714">
    <property type="entry name" value="amido_AtzD_TrzD"/>
    <property type="match status" value="1"/>
</dbReference>
<accession>A0A2T2WKH5</accession>
<organism evidence="4 5">
    <name type="scientific">Sulfobacillus benefaciens</name>
    <dbReference type="NCBI Taxonomy" id="453960"/>
    <lineage>
        <taxon>Bacteria</taxon>
        <taxon>Bacillati</taxon>
        <taxon>Bacillota</taxon>
        <taxon>Clostridia</taxon>
        <taxon>Eubacteriales</taxon>
        <taxon>Clostridiales Family XVII. Incertae Sedis</taxon>
        <taxon>Sulfobacillus</taxon>
    </lineage>
</organism>
<comment type="pathway">
    <text evidence="3">Xenobiotic degradation; atrazine degradation; biuret from cyanurate: step 1/1.</text>
</comment>
<feature type="binding site" evidence="3">
    <location>
        <position position="343"/>
    </location>
    <ligand>
        <name>Mg(2+)</name>
        <dbReference type="ChEBI" id="CHEBI:18420"/>
        <note>structural</note>
    </ligand>
</feature>
<keyword evidence="3" id="KW-0460">Magnesium</keyword>
<keyword evidence="3" id="KW-0479">Metal-binding</keyword>